<evidence type="ECO:0000259" key="1">
    <source>
        <dbReference type="Pfam" id="PF13568"/>
    </source>
</evidence>
<evidence type="ECO:0000313" key="3">
    <source>
        <dbReference type="Proteomes" id="UP001202180"/>
    </source>
</evidence>
<evidence type="ECO:0000313" key="2">
    <source>
        <dbReference type="EMBL" id="MCK8491302.1"/>
    </source>
</evidence>
<gene>
    <name evidence="2" type="ORF">M0L20_05520</name>
</gene>
<protein>
    <submittedName>
        <fullName evidence="2">PorT family protein</fullName>
    </submittedName>
</protein>
<dbReference type="InterPro" id="IPR025665">
    <property type="entry name" value="Beta-barrel_OMP_2"/>
</dbReference>
<dbReference type="Proteomes" id="UP001202180">
    <property type="component" value="Unassembled WGS sequence"/>
</dbReference>
<reference evidence="2 3" key="1">
    <citation type="submission" date="2022-04" db="EMBL/GenBank/DDBJ databases">
        <title>Spirosoma sp. strain RP8 genome sequencing and assembly.</title>
        <authorList>
            <person name="Jung Y."/>
        </authorList>
    </citation>
    <scope>NUCLEOTIDE SEQUENCE [LARGE SCALE GENOMIC DNA]</scope>
    <source>
        <strain evidence="2 3">RP8</strain>
    </source>
</reference>
<organism evidence="2 3">
    <name type="scientific">Spirosoma liriopis</name>
    <dbReference type="NCBI Taxonomy" id="2937440"/>
    <lineage>
        <taxon>Bacteria</taxon>
        <taxon>Pseudomonadati</taxon>
        <taxon>Bacteroidota</taxon>
        <taxon>Cytophagia</taxon>
        <taxon>Cytophagales</taxon>
        <taxon>Cytophagaceae</taxon>
        <taxon>Spirosoma</taxon>
    </lineage>
</organism>
<keyword evidence="3" id="KW-1185">Reference proteome</keyword>
<name>A0ABT0HHF6_9BACT</name>
<proteinExistence type="predicted"/>
<dbReference type="RefSeq" id="WP_248476027.1">
    <property type="nucleotide sequence ID" value="NZ_JALPRF010000001.1"/>
</dbReference>
<accession>A0ABT0HHF6</accession>
<sequence>MDTPYVRRCFDLYRSQTVQSGLKQSGLPWLASLPFCGSLFRQSCARLAIVAALLFVVSLQAQAQGYKYVRKHLERYDDKPIHYGFFFAAPVTRFSVGHSPSFLTADSAYRIYSPNKPSFRVGFVVNAFLDNRFDLRLTPSVSLFSREVHYDYPGGTSKTEVRESTWVDLPLLLKYKSERRNNSRMYLLAGGAFSIETNVRRKELQGASRLSTGTMDLAVEYGIGFEQFFEFFKFAPELRFSHGLINLYRPSTNAAGVGINRLTTHSVTLYLNFE</sequence>
<comment type="caution">
    <text evidence="2">The sequence shown here is derived from an EMBL/GenBank/DDBJ whole genome shotgun (WGS) entry which is preliminary data.</text>
</comment>
<dbReference type="EMBL" id="JALPRF010000001">
    <property type="protein sequence ID" value="MCK8491302.1"/>
    <property type="molecule type" value="Genomic_DNA"/>
</dbReference>
<feature type="domain" description="Outer membrane protein beta-barrel" evidence="1">
    <location>
        <begin position="71"/>
        <end position="248"/>
    </location>
</feature>
<dbReference type="Pfam" id="PF13568">
    <property type="entry name" value="OMP_b-brl_2"/>
    <property type="match status" value="1"/>
</dbReference>